<dbReference type="Gene3D" id="3.40.50.300">
    <property type="entry name" value="P-loop containing nucleotide triphosphate hydrolases"/>
    <property type="match status" value="2"/>
</dbReference>
<proteinExistence type="predicted"/>
<evidence type="ECO:0000313" key="11">
    <source>
        <dbReference type="Proteomes" id="UP000807716"/>
    </source>
</evidence>
<feature type="short sequence motif" description="Q motif" evidence="6">
    <location>
        <begin position="39"/>
        <end position="67"/>
    </location>
</feature>
<dbReference type="InterPro" id="IPR001650">
    <property type="entry name" value="Helicase_C-like"/>
</dbReference>
<sequence length="478" mass="53822">MDLTPNSTAPSIDMDLLEELFSLIVERRDGDNSPIEAASSFEALHLPDELVRAAYMCKFTKPSKIQASSIPLLQNGEHLIAQAQAGTGKTAAFVFAILRAIDFKLPKTQAIVLVPTRELARQVVNVVRELGQFTEIKVQVAIPDVKFSSPQERRQFEETFPPNDTAFQPFRSGQTQAHIVVGTPGRMGDIIKRRILDARHVKMLVLDEADHMLDFQGLANQSLTLIRLLPASIQKILFSATWREPILNFAQRFVGDSCNRITLKLSEVAVRGITQFYMDCRDNEHRLELLVALYGVMTVSQSIIFVQRRKDADDIARRMVARRHAVTSLHGGMEASERDRRIDDFRNARCKVLISTNVLARGIDVTNVNVVINYDLPTEGSGRADTEAYIHRIGRTGRFGRMGVTVNFVHSEKCFNILREVADTYGCEFTRLPTDSVDEMEEVIKAAIKGKRPALSTAVLRREPMQQQQQQLRNPQQP</sequence>
<dbReference type="PROSITE" id="PS51194">
    <property type="entry name" value="HELICASE_CTER"/>
    <property type="match status" value="1"/>
</dbReference>
<dbReference type="EC" id="3.6.4.13" evidence="1"/>
<dbReference type="SMART" id="SM00487">
    <property type="entry name" value="DEXDc"/>
    <property type="match status" value="1"/>
</dbReference>
<dbReference type="PANTHER" id="PTHR47958">
    <property type="entry name" value="ATP-DEPENDENT RNA HELICASE DBP3"/>
    <property type="match status" value="1"/>
</dbReference>
<dbReference type="CDD" id="cd18787">
    <property type="entry name" value="SF2_C_DEAD"/>
    <property type="match status" value="1"/>
</dbReference>
<dbReference type="PROSITE" id="PS51192">
    <property type="entry name" value="HELICASE_ATP_BIND_1"/>
    <property type="match status" value="1"/>
</dbReference>
<dbReference type="InterPro" id="IPR014001">
    <property type="entry name" value="Helicase_ATP-bd"/>
</dbReference>
<comment type="caution">
    <text evidence="10">The sequence shown here is derived from an EMBL/GenBank/DDBJ whole genome shotgun (WGS) entry which is preliminary data.</text>
</comment>
<evidence type="ECO:0000256" key="4">
    <source>
        <dbReference type="ARBA" id="ARBA00022806"/>
    </source>
</evidence>
<evidence type="ECO:0000313" key="10">
    <source>
        <dbReference type="EMBL" id="KAG0267751.1"/>
    </source>
</evidence>
<accession>A0A9P6UAI8</accession>
<dbReference type="Proteomes" id="UP000807716">
    <property type="component" value="Unassembled WGS sequence"/>
</dbReference>
<gene>
    <name evidence="10" type="primary">DBP5_2</name>
    <name evidence="10" type="ORF">DFQ27_008396</name>
</gene>
<dbReference type="Pfam" id="PF00270">
    <property type="entry name" value="DEAD"/>
    <property type="match status" value="1"/>
</dbReference>
<keyword evidence="11" id="KW-1185">Reference proteome</keyword>
<dbReference type="PROSITE" id="PS51195">
    <property type="entry name" value="Q_MOTIF"/>
    <property type="match status" value="1"/>
</dbReference>
<dbReference type="OrthoDB" id="10265785at2759"/>
<organism evidence="10 11">
    <name type="scientific">Actinomortierella ambigua</name>
    <dbReference type="NCBI Taxonomy" id="1343610"/>
    <lineage>
        <taxon>Eukaryota</taxon>
        <taxon>Fungi</taxon>
        <taxon>Fungi incertae sedis</taxon>
        <taxon>Mucoromycota</taxon>
        <taxon>Mortierellomycotina</taxon>
        <taxon>Mortierellomycetes</taxon>
        <taxon>Mortierellales</taxon>
        <taxon>Mortierellaceae</taxon>
        <taxon>Actinomortierella</taxon>
    </lineage>
</organism>
<name>A0A9P6UAI8_9FUNG</name>
<protein>
    <recommendedName>
        <fullName evidence="1">RNA helicase</fullName>
        <ecNumber evidence="1">3.6.4.13</ecNumber>
    </recommendedName>
</protein>
<keyword evidence="3" id="KW-0378">Hydrolase</keyword>
<feature type="domain" description="Helicase C-terminal" evidence="8">
    <location>
        <begin position="272"/>
        <end position="445"/>
    </location>
</feature>
<evidence type="ECO:0000256" key="1">
    <source>
        <dbReference type="ARBA" id="ARBA00012552"/>
    </source>
</evidence>
<evidence type="ECO:0000256" key="5">
    <source>
        <dbReference type="ARBA" id="ARBA00022840"/>
    </source>
</evidence>
<dbReference type="InterPro" id="IPR011545">
    <property type="entry name" value="DEAD/DEAH_box_helicase_dom"/>
</dbReference>
<keyword evidence="2" id="KW-0547">Nucleotide-binding</keyword>
<reference evidence="10" key="1">
    <citation type="journal article" date="2020" name="Fungal Divers.">
        <title>Resolving the Mortierellaceae phylogeny through synthesis of multi-gene phylogenetics and phylogenomics.</title>
        <authorList>
            <person name="Vandepol N."/>
            <person name="Liber J."/>
            <person name="Desiro A."/>
            <person name="Na H."/>
            <person name="Kennedy M."/>
            <person name="Barry K."/>
            <person name="Grigoriev I.V."/>
            <person name="Miller A.N."/>
            <person name="O'Donnell K."/>
            <person name="Stajich J.E."/>
            <person name="Bonito G."/>
        </authorList>
    </citation>
    <scope>NUCLEOTIDE SEQUENCE</scope>
    <source>
        <strain evidence="10">BC1065</strain>
    </source>
</reference>
<evidence type="ECO:0000256" key="3">
    <source>
        <dbReference type="ARBA" id="ARBA00022801"/>
    </source>
</evidence>
<dbReference type="GO" id="GO:0003724">
    <property type="term" value="F:RNA helicase activity"/>
    <property type="evidence" value="ECO:0007669"/>
    <property type="project" value="UniProtKB-EC"/>
</dbReference>
<dbReference type="SUPFAM" id="SSF52540">
    <property type="entry name" value="P-loop containing nucleoside triphosphate hydrolases"/>
    <property type="match status" value="1"/>
</dbReference>
<feature type="domain" description="DEAD-box RNA helicase Q" evidence="9">
    <location>
        <begin position="39"/>
        <end position="67"/>
    </location>
</feature>
<dbReference type="InterPro" id="IPR027417">
    <property type="entry name" value="P-loop_NTPase"/>
</dbReference>
<evidence type="ECO:0000259" key="8">
    <source>
        <dbReference type="PROSITE" id="PS51194"/>
    </source>
</evidence>
<dbReference type="GO" id="GO:0005524">
    <property type="term" value="F:ATP binding"/>
    <property type="evidence" value="ECO:0007669"/>
    <property type="project" value="UniProtKB-KW"/>
</dbReference>
<dbReference type="AlphaFoldDB" id="A0A9P6UAI8"/>
<evidence type="ECO:0000259" key="7">
    <source>
        <dbReference type="PROSITE" id="PS51192"/>
    </source>
</evidence>
<evidence type="ECO:0000256" key="6">
    <source>
        <dbReference type="PROSITE-ProRule" id="PRU00552"/>
    </source>
</evidence>
<evidence type="ECO:0000259" key="9">
    <source>
        <dbReference type="PROSITE" id="PS51195"/>
    </source>
</evidence>
<keyword evidence="5" id="KW-0067">ATP-binding</keyword>
<evidence type="ECO:0000256" key="2">
    <source>
        <dbReference type="ARBA" id="ARBA00022741"/>
    </source>
</evidence>
<keyword evidence="4 10" id="KW-0347">Helicase</keyword>
<feature type="domain" description="Helicase ATP-binding" evidence="7">
    <location>
        <begin position="70"/>
        <end position="260"/>
    </location>
</feature>
<dbReference type="Pfam" id="PF00271">
    <property type="entry name" value="Helicase_C"/>
    <property type="match status" value="1"/>
</dbReference>
<dbReference type="GO" id="GO:0016787">
    <property type="term" value="F:hydrolase activity"/>
    <property type="evidence" value="ECO:0007669"/>
    <property type="project" value="UniProtKB-KW"/>
</dbReference>
<dbReference type="SMART" id="SM00490">
    <property type="entry name" value="HELICc"/>
    <property type="match status" value="1"/>
</dbReference>
<dbReference type="InterPro" id="IPR014014">
    <property type="entry name" value="RNA_helicase_DEAD_Q_motif"/>
</dbReference>
<dbReference type="EMBL" id="JAAAJB010000070">
    <property type="protein sequence ID" value="KAG0267751.1"/>
    <property type="molecule type" value="Genomic_DNA"/>
</dbReference>
<dbReference type="GO" id="GO:0003676">
    <property type="term" value="F:nucleic acid binding"/>
    <property type="evidence" value="ECO:0007669"/>
    <property type="project" value="InterPro"/>
</dbReference>